<feature type="signal peptide" evidence="1">
    <location>
        <begin position="1"/>
        <end position="19"/>
    </location>
</feature>
<feature type="chain" id="PRO_5023839788" description="NAD-dependent epimerase/dehydratase domain-containing protein" evidence="1">
    <location>
        <begin position="20"/>
        <end position="117"/>
    </location>
</feature>
<evidence type="ECO:0000313" key="4">
    <source>
        <dbReference type="Proteomes" id="UP000324800"/>
    </source>
</evidence>
<sequence>MIESWLITVLLKCGANVVAIDSWNDYYQCSIKMHTAQADVRPSMLESDLFYSENVLGTENMFRLGIELNTQNIVFASSSAVYWKMKDGICSETLELAPSESFKEKQRIKISIFVHAK</sequence>
<evidence type="ECO:0000256" key="1">
    <source>
        <dbReference type="SAM" id="SignalP"/>
    </source>
</evidence>
<evidence type="ECO:0000313" key="3">
    <source>
        <dbReference type="EMBL" id="KAA6376701.1"/>
    </source>
</evidence>
<dbReference type="AlphaFoldDB" id="A0A5J4V3T1"/>
<dbReference type="Pfam" id="PF01370">
    <property type="entry name" value="Epimerase"/>
    <property type="match status" value="1"/>
</dbReference>
<reference evidence="3 4" key="1">
    <citation type="submission" date="2019-03" db="EMBL/GenBank/DDBJ databases">
        <title>Single cell metagenomics reveals metabolic interactions within the superorganism composed of flagellate Streblomastix strix and complex community of Bacteroidetes bacteria on its surface.</title>
        <authorList>
            <person name="Treitli S.C."/>
            <person name="Kolisko M."/>
            <person name="Husnik F."/>
            <person name="Keeling P."/>
            <person name="Hampl V."/>
        </authorList>
    </citation>
    <scope>NUCLEOTIDE SEQUENCE [LARGE SCALE GENOMIC DNA]</scope>
    <source>
        <strain evidence="3">ST1C</strain>
    </source>
</reference>
<dbReference type="OrthoDB" id="202470at2759"/>
<dbReference type="EMBL" id="SNRW01010350">
    <property type="protein sequence ID" value="KAA6376701.1"/>
    <property type="molecule type" value="Genomic_DNA"/>
</dbReference>
<organism evidence="3 4">
    <name type="scientific">Streblomastix strix</name>
    <dbReference type="NCBI Taxonomy" id="222440"/>
    <lineage>
        <taxon>Eukaryota</taxon>
        <taxon>Metamonada</taxon>
        <taxon>Preaxostyla</taxon>
        <taxon>Oxymonadida</taxon>
        <taxon>Streblomastigidae</taxon>
        <taxon>Streblomastix</taxon>
    </lineage>
</organism>
<dbReference type="SUPFAM" id="SSF51735">
    <property type="entry name" value="NAD(P)-binding Rossmann-fold domains"/>
    <property type="match status" value="1"/>
</dbReference>
<keyword evidence="1" id="KW-0732">Signal</keyword>
<dbReference type="Gene3D" id="3.40.50.720">
    <property type="entry name" value="NAD(P)-binding Rossmann-like Domain"/>
    <property type="match status" value="1"/>
</dbReference>
<dbReference type="InterPro" id="IPR036291">
    <property type="entry name" value="NAD(P)-bd_dom_sf"/>
</dbReference>
<gene>
    <name evidence="3" type="ORF">EZS28_027772</name>
</gene>
<name>A0A5J4V3T1_9EUKA</name>
<feature type="domain" description="NAD-dependent epimerase/dehydratase" evidence="2">
    <location>
        <begin position="28"/>
        <end position="103"/>
    </location>
</feature>
<dbReference type="InterPro" id="IPR001509">
    <property type="entry name" value="Epimerase_deHydtase"/>
</dbReference>
<protein>
    <recommendedName>
        <fullName evidence="2">NAD-dependent epimerase/dehydratase domain-containing protein</fullName>
    </recommendedName>
</protein>
<evidence type="ECO:0000259" key="2">
    <source>
        <dbReference type="Pfam" id="PF01370"/>
    </source>
</evidence>
<proteinExistence type="predicted"/>
<comment type="caution">
    <text evidence="3">The sequence shown here is derived from an EMBL/GenBank/DDBJ whole genome shotgun (WGS) entry which is preliminary data.</text>
</comment>
<accession>A0A5J4V3T1</accession>
<dbReference type="Proteomes" id="UP000324800">
    <property type="component" value="Unassembled WGS sequence"/>
</dbReference>